<evidence type="ECO:0000256" key="4">
    <source>
        <dbReference type="ARBA" id="ARBA00022692"/>
    </source>
</evidence>
<dbReference type="InterPro" id="IPR003593">
    <property type="entry name" value="AAA+_ATPase"/>
</dbReference>
<dbReference type="InterPro" id="IPR027417">
    <property type="entry name" value="P-loop_NTPase"/>
</dbReference>
<dbReference type="Proteomes" id="UP000319836">
    <property type="component" value="Unassembled WGS sequence"/>
</dbReference>
<evidence type="ECO:0000256" key="6">
    <source>
        <dbReference type="ARBA" id="ARBA00022840"/>
    </source>
</evidence>
<evidence type="ECO:0000256" key="5">
    <source>
        <dbReference type="ARBA" id="ARBA00022741"/>
    </source>
</evidence>
<keyword evidence="3" id="KW-1003">Cell membrane</keyword>
<keyword evidence="2" id="KW-0813">Transport</keyword>
<proteinExistence type="predicted"/>
<dbReference type="GO" id="GO:0005886">
    <property type="term" value="C:plasma membrane"/>
    <property type="evidence" value="ECO:0007669"/>
    <property type="project" value="UniProtKB-SubCell"/>
</dbReference>
<name>A0A538UAR1_UNCEI</name>
<dbReference type="PANTHER" id="PTHR24221">
    <property type="entry name" value="ATP-BINDING CASSETTE SUB-FAMILY B"/>
    <property type="match status" value="1"/>
</dbReference>
<keyword evidence="7" id="KW-1133">Transmembrane helix</keyword>
<evidence type="ECO:0000259" key="9">
    <source>
        <dbReference type="PROSITE" id="PS50893"/>
    </source>
</evidence>
<keyword evidence="6 10" id="KW-0067">ATP-binding</keyword>
<dbReference type="SUPFAM" id="SSF52540">
    <property type="entry name" value="P-loop containing nucleoside triphosphate hydrolases"/>
    <property type="match status" value="1"/>
</dbReference>
<dbReference type="Gene3D" id="3.40.50.300">
    <property type="entry name" value="P-loop containing nucleotide triphosphate hydrolases"/>
    <property type="match status" value="1"/>
</dbReference>
<evidence type="ECO:0000256" key="3">
    <source>
        <dbReference type="ARBA" id="ARBA00022475"/>
    </source>
</evidence>
<dbReference type="Pfam" id="PF00005">
    <property type="entry name" value="ABC_tran"/>
    <property type="match status" value="1"/>
</dbReference>
<organism evidence="10 11">
    <name type="scientific">Eiseniibacteriota bacterium</name>
    <dbReference type="NCBI Taxonomy" id="2212470"/>
    <lineage>
        <taxon>Bacteria</taxon>
        <taxon>Candidatus Eiseniibacteriota</taxon>
    </lineage>
</organism>
<evidence type="ECO:0000313" key="11">
    <source>
        <dbReference type="Proteomes" id="UP000319836"/>
    </source>
</evidence>
<keyword evidence="8" id="KW-0472">Membrane</keyword>
<dbReference type="InterPro" id="IPR017871">
    <property type="entry name" value="ABC_transporter-like_CS"/>
</dbReference>
<evidence type="ECO:0000256" key="1">
    <source>
        <dbReference type="ARBA" id="ARBA00004651"/>
    </source>
</evidence>
<feature type="domain" description="ABC transporter" evidence="9">
    <location>
        <begin position="64"/>
        <end position="308"/>
    </location>
</feature>
<evidence type="ECO:0000256" key="7">
    <source>
        <dbReference type="ARBA" id="ARBA00022989"/>
    </source>
</evidence>
<comment type="subcellular location">
    <subcellularLocation>
        <location evidence="1">Cell membrane</location>
        <topology evidence="1">Multi-pass membrane protein</topology>
    </subcellularLocation>
</comment>
<dbReference type="AlphaFoldDB" id="A0A538UAR1"/>
<dbReference type="FunFam" id="3.40.50.300:FF:000221">
    <property type="entry name" value="Multidrug ABC transporter ATP-binding protein"/>
    <property type="match status" value="1"/>
</dbReference>
<evidence type="ECO:0000313" key="10">
    <source>
        <dbReference type="EMBL" id="TMQ72937.1"/>
    </source>
</evidence>
<dbReference type="GO" id="GO:0005524">
    <property type="term" value="F:ATP binding"/>
    <property type="evidence" value="ECO:0007669"/>
    <property type="project" value="UniProtKB-KW"/>
</dbReference>
<dbReference type="InterPro" id="IPR036640">
    <property type="entry name" value="ABC1_TM_sf"/>
</dbReference>
<protein>
    <submittedName>
        <fullName evidence="10">ABC transporter ATP-binding protein</fullName>
    </submittedName>
</protein>
<reference evidence="10 11" key="1">
    <citation type="journal article" date="2019" name="Nat. Microbiol.">
        <title>Mediterranean grassland soil C-N compound turnover is dependent on rainfall and depth, and is mediated by genomically divergent microorganisms.</title>
        <authorList>
            <person name="Diamond S."/>
            <person name="Andeer P.F."/>
            <person name="Li Z."/>
            <person name="Crits-Christoph A."/>
            <person name="Burstein D."/>
            <person name="Anantharaman K."/>
            <person name="Lane K.R."/>
            <person name="Thomas B.C."/>
            <person name="Pan C."/>
            <person name="Northen T.R."/>
            <person name="Banfield J.F."/>
        </authorList>
    </citation>
    <scope>NUCLEOTIDE SEQUENCE [LARGE SCALE GENOMIC DNA]</scope>
    <source>
        <strain evidence="10">WS_10</strain>
    </source>
</reference>
<sequence>MGTLILFIILIQNMFKPTRKIIKQWALVGKVRASVERVAEVLARRPSVRDLRGAQKAPPFQGGLEFRRVSFAYQLDPEDASGDSQAPRVLDAVSFRISPGEVVALVGPSGAGKSTIAQLIPRLYDPQAGEVRIDGCDIRRFTLDSLRRQIGIVLQDTILFGGSVAHNIGYGRVGATRDEIVAAATRANAHEFIESMPHGYDTELSERATNLSGGQRQRLAIARAFVRGAPILILDEPTTGLDAESSDLVLVGLHELMKDRTTLIISHDLHLIQRADRILMIREGRIEEIGTHAELVRRGGPYASLYARRFADRDEPVSPAERRTEPR</sequence>
<accession>A0A538UAR1</accession>
<dbReference type="EMBL" id="VBPA01000031">
    <property type="protein sequence ID" value="TMQ72937.1"/>
    <property type="molecule type" value="Genomic_DNA"/>
</dbReference>
<evidence type="ECO:0000256" key="8">
    <source>
        <dbReference type="ARBA" id="ARBA00023136"/>
    </source>
</evidence>
<keyword evidence="5" id="KW-0547">Nucleotide-binding</keyword>
<keyword evidence="4" id="KW-0812">Transmembrane</keyword>
<dbReference type="InterPro" id="IPR003439">
    <property type="entry name" value="ABC_transporter-like_ATP-bd"/>
</dbReference>
<dbReference type="SMART" id="SM00382">
    <property type="entry name" value="AAA"/>
    <property type="match status" value="1"/>
</dbReference>
<dbReference type="Gene3D" id="1.20.1560.10">
    <property type="entry name" value="ABC transporter type 1, transmembrane domain"/>
    <property type="match status" value="1"/>
</dbReference>
<evidence type="ECO:0000256" key="2">
    <source>
        <dbReference type="ARBA" id="ARBA00022448"/>
    </source>
</evidence>
<dbReference type="PROSITE" id="PS00211">
    <property type="entry name" value="ABC_TRANSPORTER_1"/>
    <property type="match status" value="1"/>
</dbReference>
<dbReference type="GO" id="GO:0034040">
    <property type="term" value="F:ATPase-coupled lipid transmembrane transporter activity"/>
    <property type="evidence" value="ECO:0007669"/>
    <property type="project" value="TreeGrafter"/>
</dbReference>
<comment type="caution">
    <text evidence="10">The sequence shown here is derived from an EMBL/GenBank/DDBJ whole genome shotgun (WGS) entry which is preliminary data.</text>
</comment>
<dbReference type="PROSITE" id="PS50893">
    <property type="entry name" value="ABC_TRANSPORTER_2"/>
    <property type="match status" value="1"/>
</dbReference>
<gene>
    <name evidence="10" type="ORF">E6K80_01410</name>
</gene>
<dbReference type="PANTHER" id="PTHR24221:SF468">
    <property type="entry name" value="ABC TRANSPORTER"/>
    <property type="match status" value="1"/>
</dbReference>
<dbReference type="GO" id="GO:0016887">
    <property type="term" value="F:ATP hydrolysis activity"/>
    <property type="evidence" value="ECO:0007669"/>
    <property type="project" value="InterPro"/>
</dbReference>
<dbReference type="InterPro" id="IPR039421">
    <property type="entry name" value="Type_1_exporter"/>
</dbReference>